<dbReference type="SUPFAM" id="SSF54585">
    <property type="entry name" value="Cdc48 domain 2-like"/>
    <property type="match status" value="1"/>
</dbReference>
<dbReference type="Pfam" id="PF00004">
    <property type="entry name" value="AAA"/>
    <property type="match status" value="1"/>
</dbReference>
<evidence type="ECO:0000259" key="4">
    <source>
        <dbReference type="SMART" id="SM00382"/>
    </source>
</evidence>
<evidence type="ECO:0000256" key="1">
    <source>
        <dbReference type="ARBA" id="ARBA00022741"/>
    </source>
</evidence>
<organism evidence="6 7">
    <name type="scientific">Tritrichomonas musculus</name>
    <dbReference type="NCBI Taxonomy" id="1915356"/>
    <lineage>
        <taxon>Eukaryota</taxon>
        <taxon>Metamonada</taxon>
        <taxon>Parabasalia</taxon>
        <taxon>Tritrichomonadida</taxon>
        <taxon>Tritrichomonadidae</taxon>
        <taxon>Tritrichomonas</taxon>
    </lineage>
</organism>
<feature type="compositionally biased region" description="Low complexity" evidence="3">
    <location>
        <begin position="545"/>
        <end position="567"/>
    </location>
</feature>
<protein>
    <recommendedName>
        <fullName evidence="8">AAA+ ATPase domain-containing protein</fullName>
    </recommendedName>
</protein>
<keyword evidence="7" id="KW-1185">Reference proteome</keyword>
<dbReference type="Gene3D" id="3.10.330.10">
    <property type="match status" value="1"/>
</dbReference>
<feature type="compositionally biased region" description="Polar residues" evidence="3">
    <location>
        <begin position="604"/>
        <end position="617"/>
    </location>
</feature>
<dbReference type="Gene3D" id="2.40.40.20">
    <property type="match status" value="1"/>
</dbReference>
<feature type="compositionally biased region" description="Polar residues" evidence="3">
    <location>
        <begin position="469"/>
        <end position="486"/>
    </location>
</feature>
<dbReference type="SMART" id="SM01073">
    <property type="entry name" value="CDC48_N"/>
    <property type="match status" value="1"/>
</dbReference>
<feature type="region of interest" description="Disordered" evidence="3">
    <location>
        <begin position="425"/>
        <end position="650"/>
    </location>
</feature>
<feature type="domain" description="AAA+ ATPase" evidence="4">
    <location>
        <begin position="218"/>
        <end position="353"/>
    </location>
</feature>
<dbReference type="Gene3D" id="3.40.50.300">
    <property type="entry name" value="P-loop containing nucleotide triphosphate hydrolases"/>
    <property type="match status" value="1"/>
</dbReference>
<evidence type="ECO:0000313" key="6">
    <source>
        <dbReference type="EMBL" id="KAK8870338.1"/>
    </source>
</evidence>
<feature type="compositionally biased region" description="Polar residues" evidence="3">
    <location>
        <begin position="442"/>
        <end position="453"/>
    </location>
</feature>
<dbReference type="SUPFAM" id="SSF52540">
    <property type="entry name" value="P-loop containing nucleoside triphosphate hydrolases"/>
    <property type="match status" value="1"/>
</dbReference>
<dbReference type="PANTHER" id="PTHR23077">
    <property type="entry name" value="AAA-FAMILY ATPASE"/>
    <property type="match status" value="1"/>
</dbReference>
<name>A0ABR2IYM3_9EUKA</name>
<dbReference type="SMART" id="SM00382">
    <property type="entry name" value="AAA"/>
    <property type="match status" value="1"/>
</dbReference>
<dbReference type="EMBL" id="JAPFFF010000014">
    <property type="protein sequence ID" value="KAK8870338.1"/>
    <property type="molecule type" value="Genomic_DNA"/>
</dbReference>
<dbReference type="PANTHER" id="PTHR23077:SF171">
    <property type="entry name" value="NUCLEAR VALOSIN-CONTAINING PROTEIN-LIKE"/>
    <property type="match status" value="1"/>
</dbReference>
<dbReference type="InterPro" id="IPR029067">
    <property type="entry name" value="CDC48_domain_2-like_sf"/>
</dbReference>
<keyword evidence="1" id="KW-0547">Nucleotide-binding</keyword>
<dbReference type="InterPro" id="IPR003338">
    <property type="entry name" value="CDC4_N-term_subdom"/>
</dbReference>
<dbReference type="InterPro" id="IPR009010">
    <property type="entry name" value="Asp_de-COase-like_dom_sf"/>
</dbReference>
<comment type="caution">
    <text evidence="6">The sequence shown here is derived from an EMBL/GenBank/DDBJ whole genome shotgun (WGS) entry which is preliminary data.</text>
</comment>
<dbReference type="Proteomes" id="UP001470230">
    <property type="component" value="Unassembled WGS sequence"/>
</dbReference>
<dbReference type="InterPro" id="IPR050168">
    <property type="entry name" value="AAA_ATPase_domain"/>
</dbReference>
<feature type="compositionally biased region" description="Polar residues" evidence="3">
    <location>
        <begin position="533"/>
        <end position="544"/>
    </location>
</feature>
<feature type="compositionally biased region" description="Low complexity" evidence="3">
    <location>
        <begin position="487"/>
        <end position="505"/>
    </location>
</feature>
<evidence type="ECO:0008006" key="8">
    <source>
        <dbReference type="Google" id="ProtNLM"/>
    </source>
</evidence>
<evidence type="ECO:0000259" key="5">
    <source>
        <dbReference type="SMART" id="SM01073"/>
    </source>
</evidence>
<keyword evidence="2" id="KW-0067">ATP-binding</keyword>
<dbReference type="InterPro" id="IPR003593">
    <property type="entry name" value="AAA+_ATPase"/>
</dbReference>
<dbReference type="InterPro" id="IPR027417">
    <property type="entry name" value="P-loop_NTPase"/>
</dbReference>
<dbReference type="InterPro" id="IPR003959">
    <property type="entry name" value="ATPase_AAA_core"/>
</dbReference>
<gene>
    <name evidence="6" type="ORF">M9Y10_008218</name>
</gene>
<reference evidence="6 7" key="1">
    <citation type="submission" date="2024-04" db="EMBL/GenBank/DDBJ databases">
        <title>Tritrichomonas musculus Genome.</title>
        <authorList>
            <person name="Alves-Ferreira E."/>
            <person name="Grigg M."/>
            <person name="Lorenzi H."/>
            <person name="Galac M."/>
        </authorList>
    </citation>
    <scope>NUCLEOTIDE SEQUENCE [LARGE SCALE GENOMIC DNA]</scope>
    <source>
        <strain evidence="6 7">EAF2021</strain>
    </source>
</reference>
<evidence type="ECO:0000313" key="7">
    <source>
        <dbReference type="Proteomes" id="UP001470230"/>
    </source>
</evidence>
<feature type="compositionally biased region" description="Polar residues" evidence="3">
    <location>
        <begin position="506"/>
        <end position="520"/>
    </location>
</feature>
<sequence length="650" mass="71635">MSQPVQQLHLIVDRLLDQSDFHVYLHPSKMDSLSLSDGSIVKIKSKNKYILASAVRGDNNLPISSIQMNRCLRINLSVYLGQPVTVESFTKCVPAECVTFAPIDDTVDGITENLQDIFSANLASLPLTPNFVIPVFSLHRIIEFKVLGCNPTNFVVVRDIETIIVKNQTVKRPEDTPRFDSICYDDIGGIEPQIRDLRAAIELPLIYPVIYDTLGIQTFRGILISAPSGCGKTMISHAIHNESPLYYERIQGYDFKARNAEDASCIMRKLAEMAIQKAPSIVFVDDLDLIIGDQYINGKSDKRLYLSFVAALDMMLLHPNIVVIGATKDLSLIPPPLKNVNRFGQIIEISLPGREKKTDIFLRKARGLKIDSDVSNRIIDESKTGEDIESRVYEELISKALELTSSNHNDDREPIDLRELVSLEFGNSNSMPSPRGYGLNGNGSFDQFQQPQRDSFGYGFGYNGGSINSRKNNTGVNRGSTSFGNINSTSSGAQQSSSFNNNDSNTKGSVNNRSSENLSFQRGGGGSGGIDPFSTTPANANPFAQNSNTISQSQNVQQTQSQQNSNQKNPFATMGRSDPFASQTSQQPPGADPFGTTPIKDPFSANSDQQNSTNQTIAADPFSSQQQQQKHQGKKKQKKDVDPFATRNRK</sequence>
<dbReference type="Pfam" id="PF02359">
    <property type="entry name" value="CDC48_N"/>
    <property type="match status" value="1"/>
</dbReference>
<dbReference type="Gene3D" id="1.10.8.60">
    <property type="match status" value="1"/>
</dbReference>
<dbReference type="SUPFAM" id="SSF50692">
    <property type="entry name" value="ADC-like"/>
    <property type="match status" value="1"/>
</dbReference>
<accession>A0ABR2IYM3</accession>
<feature type="domain" description="CDC48 N-terminal subdomain" evidence="5">
    <location>
        <begin position="9"/>
        <end position="92"/>
    </location>
</feature>
<evidence type="ECO:0000256" key="2">
    <source>
        <dbReference type="ARBA" id="ARBA00022840"/>
    </source>
</evidence>
<proteinExistence type="predicted"/>
<evidence type="ECO:0000256" key="3">
    <source>
        <dbReference type="SAM" id="MobiDB-lite"/>
    </source>
</evidence>